<evidence type="ECO:0000256" key="1">
    <source>
        <dbReference type="SAM" id="Phobius"/>
    </source>
</evidence>
<feature type="transmembrane region" description="Helical" evidence="1">
    <location>
        <begin position="37"/>
        <end position="55"/>
    </location>
</feature>
<proteinExistence type="predicted"/>
<protein>
    <submittedName>
        <fullName evidence="2">Uncharacterized protein</fullName>
    </submittedName>
</protein>
<gene>
    <name evidence="2" type="ORF">I5M07_04775</name>
</gene>
<comment type="caution">
    <text evidence="2">The sequence shown here is derived from an EMBL/GenBank/DDBJ whole genome shotgun (WGS) entry which is preliminary data.</text>
</comment>
<evidence type="ECO:0000313" key="2">
    <source>
        <dbReference type="EMBL" id="MBK0369144.1"/>
    </source>
</evidence>
<feature type="transmembrane region" description="Helical" evidence="1">
    <location>
        <begin position="165"/>
        <end position="187"/>
    </location>
</feature>
<evidence type="ECO:0000313" key="3">
    <source>
        <dbReference type="Proteomes" id="UP000609172"/>
    </source>
</evidence>
<feature type="transmembrane region" description="Helical" evidence="1">
    <location>
        <begin position="124"/>
        <end position="145"/>
    </location>
</feature>
<accession>A0A934PKS0</accession>
<dbReference type="RefSeq" id="WP_200105052.1">
    <property type="nucleotide sequence ID" value="NZ_JAEHFV010000001.1"/>
</dbReference>
<keyword evidence="1" id="KW-0472">Membrane</keyword>
<dbReference type="Proteomes" id="UP000609172">
    <property type="component" value="Unassembled WGS sequence"/>
</dbReference>
<name>A0A934PKS0_9FLAO</name>
<dbReference type="EMBL" id="JAEHFV010000001">
    <property type="protein sequence ID" value="MBK0369144.1"/>
    <property type="molecule type" value="Genomic_DNA"/>
</dbReference>
<feature type="transmembrane region" description="Helical" evidence="1">
    <location>
        <begin position="75"/>
        <end position="96"/>
    </location>
</feature>
<sequence length="210" mass="24845">MKELDLLKKDWKKNENAFNQLSEIDIYKMLHQKSSSIVQWIFIISLIEFVFWIGISLLFDTDTYLEENNRADIVWYLHLFDVLNYSIILVFIYLFYKNYRTISTSSSTKLLMQSILKTRKIVQLYVWYNLGMLLLGSFVGVFIAFTSNPKWDNFNESFATQPKVTLISIAILVVVIAGLMGILWGIYRLIYGRLLRRLFANYKELKKIDF</sequence>
<keyword evidence="1" id="KW-0812">Transmembrane</keyword>
<reference evidence="2" key="1">
    <citation type="submission" date="2020-12" db="EMBL/GenBank/DDBJ databases">
        <title>Bacterial novel species Flavobacterium sp. SE-1-e isolated from soil.</title>
        <authorList>
            <person name="Jung H.-Y."/>
        </authorList>
    </citation>
    <scope>NUCLEOTIDE SEQUENCE</scope>
    <source>
        <strain evidence="2">SE-1-e</strain>
    </source>
</reference>
<keyword evidence="3" id="KW-1185">Reference proteome</keyword>
<keyword evidence="1" id="KW-1133">Transmembrane helix</keyword>
<organism evidence="2 3">
    <name type="scientific">Flavobacterium agrisoli</name>
    <dbReference type="NCBI Taxonomy" id="2793066"/>
    <lineage>
        <taxon>Bacteria</taxon>
        <taxon>Pseudomonadati</taxon>
        <taxon>Bacteroidota</taxon>
        <taxon>Flavobacteriia</taxon>
        <taxon>Flavobacteriales</taxon>
        <taxon>Flavobacteriaceae</taxon>
        <taxon>Flavobacterium</taxon>
    </lineage>
</organism>
<dbReference type="AlphaFoldDB" id="A0A934PKS0"/>